<gene>
    <name evidence="6" type="ORF">IQ230_16250</name>
</gene>
<keyword evidence="3 5" id="KW-1133">Transmembrane helix</keyword>
<evidence type="ECO:0000256" key="3">
    <source>
        <dbReference type="ARBA" id="ARBA00022989"/>
    </source>
</evidence>
<feature type="transmembrane region" description="Helical" evidence="5">
    <location>
        <begin position="65"/>
        <end position="88"/>
    </location>
</feature>
<keyword evidence="2 5" id="KW-0812">Transmembrane</keyword>
<protein>
    <submittedName>
        <fullName evidence="6">ZIP family metal transporter</fullName>
    </submittedName>
</protein>
<accession>A0ABR9UX36</accession>
<keyword evidence="4 5" id="KW-0472">Membrane</keyword>
<dbReference type="EMBL" id="JADEWN010000041">
    <property type="protein sequence ID" value="MBE9191873.1"/>
    <property type="molecule type" value="Genomic_DNA"/>
</dbReference>
<dbReference type="Pfam" id="PF02535">
    <property type="entry name" value="Zip"/>
    <property type="match status" value="1"/>
</dbReference>
<keyword evidence="7" id="KW-1185">Reference proteome</keyword>
<name>A0ABR9UX36_9CHRO</name>
<evidence type="ECO:0000256" key="4">
    <source>
        <dbReference type="ARBA" id="ARBA00023136"/>
    </source>
</evidence>
<comment type="caution">
    <text evidence="6">The sequence shown here is derived from an EMBL/GenBank/DDBJ whole genome shotgun (WGS) entry which is preliminary data.</text>
</comment>
<organism evidence="6 7">
    <name type="scientific">Gloeocapsopsis crepidinum LEGE 06123</name>
    <dbReference type="NCBI Taxonomy" id="588587"/>
    <lineage>
        <taxon>Bacteria</taxon>
        <taxon>Bacillati</taxon>
        <taxon>Cyanobacteriota</taxon>
        <taxon>Cyanophyceae</taxon>
        <taxon>Oscillatoriophycideae</taxon>
        <taxon>Chroococcales</taxon>
        <taxon>Chroococcaceae</taxon>
        <taxon>Gloeocapsopsis</taxon>
    </lineage>
</organism>
<evidence type="ECO:0000313" key="6">
    <source>
        <dbReference type="EMBL" id="MBE9191873.1"/>
    </source>
</evidence>
<evidence type="ECO:0000313" key="7">
    <source>
        <dbReference type="Proteomes" id="UP000651156"/>
    </source>
</evidence>
<dbReference type="InterPro" id="IPR003689">
    <property type="entry name" value="ZIP"/>
</dbReference>
<feature type="transmembrane region" description="Helical" evidence="5">
    <location>
        <begin position="190"/>
        <end position="212"/>
    </location>
</feature>
<reference evidence="6 7" key="1">
    <citation type="submission" date="2020-10" db="EMBL/GenBank/DDBJ databases">
        <authorList>
            <person name="Castelo-Branco R."/>
            <person name="Eusebio N."/>
            <person name="Adriana R."/>
            <person name="Vieira A."/>
            <person name="Brugerolle De Fraissinette N."/>
            <person name="Rezende De Castro R."/>
            <person name="Schneider M.P."/>
            <person name="Vasconcelos V."/>
            <person name="Leao P.N."/>
        </authorList>
    </citation>
    <scope>NUCLEOTIDE SEQUENCE [LARGE SCALE GENOMIC DNA]</scope>
    <source>
        <strain evidence="6 7">LEGE 06123</strain>
    </source>
</reference>
<sequence>MKEYLIALALSALPAIGNFIGGLIAEYYRVSTRLLSLALHGAGGIVLAVVGVELMPQILQANPPWVVILCFFAGGAFFVALDQAIHLVQTRLGKAQGNTAAWAIFFGVAVDLFSDGLMIGTGSTIALSLGTLLALGQVSADIPEGFATIATFKRQGISRRNRQLLSASFFFPIFLGTTIGYWAVRGQSLLLQLGLLAFTAGILTTVVVEEMIPEAHEHSQDTYLDTLIFLGGFSLFALVSVYFS</sequence>
<evidence type="ECO:0000256" key="5">
    <source>
        <dbReference type="SAM" id="Phobius"/>
    </source>
</evidence>
<evidence type="ECO:0000256" key="2">
    <source>
        <dbReference type="ARBA" id="ARBA00022692"/>
    </source>
</evidence>
<dbReference type="Proteomes" id="UP000651156">
    <property type="component" value="Unassembled WGS sequence"/>
</dbReference>
<feature type="transmembrane region" description="Helical" evidence="5">
    <location>
        <begin position="100"/>
        <end position="119"/>
    </location>
</feature>
<evidence type="ECO:0000256" key="1">
    <source>
        <dbReference type="ARBA" id="ARBA00004141"/>
    </source>
</evidence>
<proteinExistence type="predicted"/>
<feature type="transmembrane region" description="Helical" evidence="5">
    <location>
        <begin position="37"/>
        <end position="59"/>
    </location>
</feature>
<comment type="subcellular location">
    <subcellularLocation>
        <location evidence="1">Membrane</location>
        <topology evidence="1">Multi-pass membrane protein</topology>
    </subcellularLocation>
</comment>
<feature type="transmembrane region" description="Helical" evidence="5">
    <location>
        <begin position="224"/>
        <end position="243"/>
    </location>
</feature>
<feature type="transmembrane region" description="Helical" evidence="5">
    <location>
        <begin position="6"/>
        <end position="25"/>
    </location>
</feature>
<feature type="transmembrane region" description="Helical" evidence="5">
    <location>
        <begin position="164"/>
        <end position="184"/>
    </location>
</feature>
<dbReference type="RefSeq" id="WP_193933133.1">
    <property type="nucleotide sequence ID" value="NZ_CAWPMZ010000074.1"/>
</dbReference>